<dbReference type="EMBL" id="QLNT01000020">
    <property type="protein sequence ID" value="KAF3062989.1"/>
    <property type="molecule type" value="Genomic_DNA"/>
</dbReference>
<dbReference type="AlphaFoldDB" id="A0A9P4X643"/>
<gene>
    <name evidence="1" type="ORF">CFAM422_010504</name>
</gene>
<dbReference type="Proteomes" id="UP000801864">
    <property type="component" value="Unassembled WGS sequence"/>
</dbReference>
<evidence type="ECO:0000313" key="1">
    <source>
        <dbReference type="EMBL" id="KAF3062989.1"/>
    </source>
</evidence>
<name>A0A9P4X643_9HYPO</name>
<evidence type="ECO:0000313" key="2">
    <source>
        <dbReference type="Proteomes" id="UP000801864"/>
    </source>
</evidence>
<keyword evidence="2" id="KW-1185">Reference proteome</keyword>
<comment type="caution">
    <text evidence="1">The sequence shown here is derived from an EMBL/GenBank/DDBJ whole genome shotgun (WGS) entry which is preliminary data.</text>
</comment>
<reference evidence="1 2" key="1">
    <citation type="submission" date="2018-06" db="EMBL/GenBank/DDBJ databases">
        <title>Genome analysis of cellulolytic fungus Trichoderma lentiforme CFAM-422.</title>
        <authorList>
            <person name="Steindorff A.S."/>
            <person name="Formighieri E.F."/>
            <person name="Midorikawa G.E.O."/>
            <person name="Tamietti M.S."/>
            <person name="Ramos E.Z."/>
            <person name="Silva A.S."/>
            <person name="Bon E.P.S."/>
            <person name="Mendes T.D."/>
            <person name="Damaso M.C.T."/>
            <person name="Favaro L.C.L."/>
        </authorList>
    </citation>
    <scope>NUCLEOTIDE SEQUENCE [LARGE SCALE GENOMIC DNA]</scope>
    <source>
        <strain evidence="1 2">CFAM-422</strain>
    </source>
</reference>
<sequence>MAFTKRRWLVEQLARLKDRVATELILLLRSQCTDEETDRREPEDQRNLVRFPQIMPHAV</sequence>
<protein>
    <submittedName>
        <fullName evidence="1">Uncharacterized protein</fullName>
    </submittedName>
</protein>
<organism evidence="1 2">
    <name type="scientific">Trichoderma lentiforme</name>
    <dbReference type="NCBI Taxonomy" id="1567552"/>
    <lineage>
        <taxon>Eukaryota</taxon>
        <taxon>Fungi</taxon>
        <taxon>Dikarya</taxon>
        <taxon>Ascomycota</taxon>
        <taxon>Pezizomycotina</taxon>
        <taxon>Sordariomycetes</taxon>
        <taxon>Hypocreomycetidae</taxon>
        <taxon>Hypocreales</taxon>
        <taxon>Hypocreaceae</taxon>
        <taxon>Trichoderma</taxon>
    </lineage>
</organism>
<proteinExistence type="predicted"/>
<accession>A0A9P4X643</accession>